<evidence type="ECO:0000313" key="1">
    <source>
        <dbReference type="EMBL" id="MPN46972.1"/>
    </source>
</evidence>
<reference evidence="1" key="1">
    <citation type="submission" date="2019-08" db="EMBL/GenBank/DDBJ databases">
        <authorList>
            <person name="Kucharzyk K."/>
            <person name="Murdoch R.W."/>
            <person name="Higgins S."/>
            <person name="Loffler F."/>
        </authorList>
    </citation>
    <scope>NUCLEOTIDE SEQUENCE</scope>
</reference>
<dbReference type="InterPro" id="IPR024079">
    <property type="entry name" value="MetalloPept_cat_dom_sf"/>
</dbReference>
<sequence>MGWMRVNMPLMQTEQFYKTYGITEGDGMYLPLNERVEVW</sequence>
<dbReference type="AlphaFoldDB" id="A0A645I851"/>
<accession>A0A645I851</accession>
<comment type="caution">
    <text evidence="1">The sequence shown here is derived from an EMBL/GenBank/DDBJ whole genome shotgun (WGS) entry which is preliminary data.</text>
</comment>
<dbReference type="SUPFAM" id="SSF55486">
    <property type="entry name" value="Metalloproteases ('zincins'), catalytic domain"/>
    <property type="match status" value="1"/>
</dbReference>
<proteinExistence type="predicted"/>
<protein>
    <recommendedName>
        <fullName evidence="2">Neutral endopeptidase</fullName>
    </recommendedName>
</protein>
<dbReference type="EMBL" id="VSSQ01108075">
    <property type="protein sequence ID" value="MPN46972.1"/>
    <property type="molecule type" value="Genomic_DNA"/>
</dbReference>
<dbReference type="Gene3D" id="3.40.390.10">
    <property type="entry name" value="Collagenase (Catalytic Domain)"/>
    <property type="match status" value="1"/>
</dbReference>
<gene>
    <name evidence="1" type="ORF">SDC9_194571</name>
</gene>
<evidence type="ECO:0008006" key="2">
    <source>
        <dbReference type="Google" id="ProtNLM"/>
    </source>
</evidence>
<dbReference type="GO" id="GO:0008237">
    <property type="term" value="F:metallopeptidase activity"/>
    <property type="evidence" value="ECO:0007669"/>
    <property type="project" value="InterPro"/>
</dbReference>
<organism evidence="1">
    <name type="scientific">bioreactor metagenome</name>
    <dbReference type="NCBI Taxonomy" id="1076179"/>
    <lineage>
        <taxon>unclassified sequences</taxon>
        <taxon>metagenomes</taxon>
        <taxon>ecological metagenomes</taxon>
    </lineage>
</organism>
<name>A0A645I851_9ZZZZ</name>